<name>A0A5C6FBH8_9BACT</name>
<sequence length="205" mass="22042">MFPLTAATNDEANATGWRLWIDGCGGFLLLLGDKLSVGRSDADIVVQADWPRRAGSIKRVEGDYFWNPMNSSVPGTPVDSDSAKPALIRDGQSLDIVGSANMKLEKRSPLSSTAVLTVSPPHRFDHHVDGIVLVDKTVLIGAGRDCHLRHRDATDVAILVHRPKGSRADSLAGWSVKLGLDGQFQELVCGRPVTLGPITMTLEPA</sequence>
<dbReference type="Proteomes" id="UP000317977">
    <property type="component" value="Unassembled WGS sequence"/>
</dbReference>
<keyword evidence="2" id="KW-1185">Reference proteome</keyword>
<reference evidence="1 2" key="1">
    <citation type="submission" date="2019-02" db="EMBL/GenBank/DDBJ databases">
        <title>Deep-cultivation of Planctomycetes and their phenomic and genomic characterization uncovers novel biology.</title>
        <authorList>
            <person name="Wiegand S."/>
            <person name="Jogler M."/>
            <person name="Boedeker C."/>
            <person name="Pinto D."/>
            <person name="Vollmers J."/>
            <person name="Rivas-Marin E."/>
            <person name="Kohn T."/>
            <person name="Peeters S.H."/>
            <person name="Heuer A."/>
            <person name="Rast P."/>
            <person name="Oberbeckmann S."/>
            <person name="Bunk B."/>
            <person name="Jeske O."/>
            <person name="Meyerdierks A."/>
            <person name="Storesund J.E."/>
            <person name="Kallscheuer N."/>
            <person name="Luecker S."/>
            <person name="Lage O.M."/>
            <person name="Pohl T."/>
            <person name="Merkel B.J."/>
            <person name="Hornburger P."/>
            <person name="Mueller R.-W."/>
            <person name="Bruemmer F."/>
            <person name="Labrenz M."/>
            <person name="Spormann A.M."/>
            <person name="Op Den Camp H."/>
            <person name="Overmann J."/>
            <person name="Amann R."/>
            <person name="Jetten M.S.M."/>
            <person name="Mascher T."/>
            <person name="Medema M.H."/>
            <person name="Devos D.P."/>
            <person name="Kaster A.-K."/>
            <person name="Ovreas L."/>
            <person name="Rohde M."/>
            <person name="Galperin M.Y."/>
            <person name="Jogler C."/>
        </authorList>
    </citation>
    <scope>NUCLEOTIDE SEQUENCE [LARGE SCALE GENOMIC DNA]</scope>
    <source>
        <strain evidence="1 2">Poly59</strain>
    </source>
</reference>
<dbReference type="RefSeq" id="WP_146532740.1">
    <property type="nucleotide sequence ID" value="NZ_SJPX01000001.1"/>
</dbReference>
<dbReference type="AlphaFoldDB" id="A0A5C6FBH8"/>
<comment type="caution">
    <text evidence="1">The sequence shown here is derived from an EMBL/GenBank/DDBJ whole genome shotgun (WGS) entry which is preliminary data.</text>
</comment>
<proteinExistence type="predicted"/>
<organism evidence="1 2">
    <name type="scientific">Rubripirellula reticaptiva</name>
    <dbReference type="NCBI Taxonomy" id="2528013"/>
    <lineage>
        <taxon>Bacteria</taxon>
        <taxon>Pseudomonadati</taxon>
        <taxon>Planctomycetota</taxon>
        <taxon>Planctomycetia</taxon>
        <taxon>Pirellulales</taxon>
        <taxon>Pirellulaceae</taxon>
        <taxon>Rubripirellula</taxon>
    </lineage>
</organism>
<protein>
    <submittedName>
        <fullName evidence="1">Uncharacterized protein</fullName>
    </submittedName>
</protein>
<accession>A0A5C6FBH8</accession>
<gene>
    <name evidence="1" type="ORF">Poly59_08390</name>
</gene>
<dbReference type="OrthoDB" id="260494at2"/>
<dbReference type="EMBL" id="SJPX01000001">
    <property type="protein sequence ID" value="TWU57930.1"/>
    <property type="molecule type" value="Genomic_DNA"/>
</dbReference>
<evidence type="ECO:0000313" key="2">
    <source>
        <dbReference type="Proteomes" id="UP000317977"/>
    </source>
</evidence>
<evidence type="ECO:0000313" key="1">
    <source>
        <dbReference type="EMBL" id="TWU57930.1"/>
    </source>
</evidence>